<dbReference type="SUPFAM" id="SSF53335">
    <property type="entry name" value="S-adenosyl-L-methionine-dependent methyltransferases"/>
    <property type="match status" value="1"/>
</dbReference>
<evidence type="ECO:0000313" key="3">
    <source>
        <dbReference type="EMBL" id="MBN7813970.1"/>
    </source>
</evidence>
<accession>A0ABS3CCP3</accession>
<dbReference type="RefSeq" id="WP_206584636.1">
    <property type="nucleotide sequence ID" value="NZ_JAFKCU010000001.1"/>
</dbReference>
<feature type="signal peptide" evidence="1">
    <location>
        <begin position="1"/>
        <end position="19"/>
    </location>
</feature>
<feature type="domain" description="Methyltransferase" evidence="2">
    <location>
        <begin position="76"/>
        <end position="207"/>
    </location>
</feature>
<name>A0ABS3CCP3_9BACT</name>
<dbReference type="EMBL" id="JAFKCU010000001">
    <property type="protein sequence ID" value="MBN7813970.1"/>
    <property type="molecule type" value="Genomic_DNA"/>
</dbReference>
<keyword evidence="3" id="KW-0489">Methyltransferase</keyword>
<dbReference type="CDD" id="cd02440">
    <property type="entry name" value="AdoMet_MTases"/>
    <property type="match status" value="1"/>
</dbReference>
<dbReference type="GO" id="GO:0032259">
    <property type="term" value="P:methylation"/>
    <property type="evidence" value="ECO:0007669"/>
    <property type="project" value="UniProtKB-KW"/>
</dbReference>
<feature type="chain" id="PRO_5045369449" evidence="1">
    <location>
        <begin position="20"/>
        <end position="233"/>
    </location>
</feature>
<dbReference type="PANTHER" id="PTHR43861">
    <property type="entry name" value="TRANS-ACONITATE 2-METHYLTRANSFERASE-RELATED"/>
    <property type="match status" value="1"/>
</dbReference>
<dbReference type="Proteomes" id="UP000664480">
    <property type="component" value="Unassembled WGS sequence"/>
</dbReference>
<evidence type="ECO:0000256" key="1">
    <source>
        <dbReference type="SAM" id="SignalP"/>
    </source>
</evidence>
<proteinExistence type="predicted"/>
<dbReference type="Pfam" id="PF13847">
    <property type="entry name" value="Methyltransf_31"/>
    <property type="match status" value="1"/>
</dbReference>
<dbReference type="GO" id="GO:0008168">
    <property type="term" value="F:methyltransferase activity"/>
    <property type="evidence" value="ECO:0007669"/>
    <property type="project" value="UniProtKB-KW"/>
</dbReference>
<keyword evidence="1" id="KW-0732">Signal</keyword>
<gene>
    <name evidence="3" type="ORF">J0A69_00960</name>
</gene>
<protein>
    <submittedName>
        <fullName evidence="3">Class I SAM-dependent methyltransferase</fullName>
    </submittedName>
</protein>
<evidence type="ECO:0000259" key="2">
    <source>
        <dbReference type="Pfam" id="PF13847"/>
    </source>
</evidence>
<organism evidence="3 4">
    <name type="scientific">Algoriphagus pacificus</name>
    <dbReference type="NCBI Taxonomy" id="2811234"/>
    <lineage>
        <taxon>Bacteria</taxon>
        <taxon>Pseudomonadati</taxon>
        <taxon>Bacteroidota</taxon>
        <taxon>Cytophagia</taxon>
        <taxon>Cytophagales</taxon>
        <taxon>Cyclobacteriaceae</taxon>
        <taxon>Algoriphagus</taxon>
    </lineage>
</organism>
<reference evidence="3 4" key="1">
    <citation type="submission" date="2021-03" db="EMBL/GenBank/DDBJ databases">
        <title>novel species isolated from a fishpond in China.</title>
        <authorList>
            <person name="Lu H."/>
            <person name="Cai Z."/>
        </authorList>
    </citation>
    <scope>NUCLEOTIDE SEQUENCE [LARGE SCALE GENOMIC DNA]</scope>
    <source>
        <strain evidence="3 4">YJ13C</strain>
    </source>
</reference>
<comment type="caution">
    <text evidence="3">The sequence shown here is derived from an EMBL/GenBank/DDBJ whole genome shotgun (WGS) entry which is preliminary data.</text>
</comment>
<evidence type="ECO:0000313" key="4">
    <source>
        <dbReference type="Proteomes" id="UP000664480"/>
    </source>
</evidence>
<dbReference type="Gene3D" id="3.40.50.150">
    <property type="entry name" value="Vaccinia Virus protein VP39"/>
    <property type="match status" value="1"/>
</dbReference>
<dbReference type="PROSITE" id="PS51257">
    <property type="entry name" value="PROKAR_LIPOPROTEIN"/>
    <property type="match status" value="1"/>
</dbReference>
<dbReference type="InterPro" id="IPR025714">
    <property type="entry name" value="Methyltranfer_dom"/>
</dbReference>
<keyword evidence="4" id="KW-1185">Reference proteome</keyword>
<dbReference type="InterPro" id="IPR029063">
    <property type="entry name" value="SAM-dependent_MTases_sf"/>
</dbReference>
<sequence>MRYLFSLLIFGWVSFSCQAQDSSYTFKSPSRDGTGKIYLGREISQVMGFAGKNWLERDSREEEERVTAAIENLPINSSSVVADIGAGSGYYTFRIAPKVPDGKVYAVDIQSAAVQYLQNKSKELGFEQVEAVLGEETTPNLPENAIDVAIMVDVYHELSYPKEMLGSIRKSLKPSGKLILLEYRGEDPTIPIKPLHKMTVKQVKKELEDNGFQLVENGKFLKIQHFLVFEKAD</sequence>
<keyword evidence="3" id="KW-0808">Transferase</keyword>